<dbReference type="AlphaFoldDB" id="D3A0E1"/>
<keyword evidence="3 5" id="KW-1133">Transmembrane helix</keyword>
<evidence type="ECO:0000256" key="4">
    <source>
        <dbReference type="ARBA" id="ARBA00023136"/>
    </source>
</evidence>
<evidence type="ECO:0000259" key="6">
    <source>
        <dbReference type="Pfam" id="PF00924"/>
    </source>
</evidence>
<keyword evidence="4 5" id="KW-0472">Membrane</keyword>
<dbReference type="Proteomes" id="UP000003344">
    <property type="component" value="Unassembled WGS sequence"/>
</dbReference>
<name>D3A0E1_NEIM2</name>
<accession>D3A0E1</accession>
<dbReference type="GO" id="GO:0008381">
    <property type="term" value="F:mechanosensitive monoatomic ion channel activity"/>
    <property type="evidence" value="ECO:0007669"/>
    <property type="project" value="UniProtKB-ARBA"/>
</dbReference>
<dbReference type="Pfam" id="PF00924">
    <property type="entry name" value="MS_channel_2nd"/>
    <property type="match status" value="1"/>
</dbReference>
<dbReference type="PANTHER" id="PTHR30566">
    <property type="entry name" value="YNAI-RELATED MECHANOSENSITIVE ION CHANNEL"/>
    <property type="match status" value="1"/>
</dbReference>
<gene>
    <name evidence="7" type="ORF">NEIMUCOT_06377</name>
</gene>
<dbReference type="EMBL" id="ACDX02000026">
    <property type="protein sequence ID" value="EFC87223.1"/>
    <property type="molecule type" value="Genomic_DNA"/>
</dbReference>
<dbReference type="Gene3D" id="2.30.30.60">
    <property type="match status" value="1"/>
</dbReference>
<feature type="domain" description="Mechanosensitive ion channel MscS" evidence="6">
    <location>
        <begin position="121"/>
        <end position="158"/>
    </location>
</feature>
<comment type="subcellular location">
    <subcellularLocation>
        <location evidence="1">Membrane</location>
    </subcellularLocation>
</comment>
<sequence>MVCGSSENNIKINIGFFTMWDTVRQWLHTLPVREEVVESVLMVVALLVLRGVLLNLYLRRHPHYSIEEKRRSLVLSRNLTLILTILGLAVIWATQIQTLALSMFAVAAAIVVATKELIMCLSGSILRSVTKQYSVGDYIEVDGLRGRVVDINLLNTLMMQIGPNPLVGQLSGKTLSFPNSLLLNHSVRRDNILGDYVIHTVEIPVPIHLDSDEIVGRLKAVLEPLCRPYVPAIQQHLDNVQAEKLFITPAAQPRVTRVPHDDKVYLIIVRYASPVAKRLEIQQAVIDEFLRVQYRLLNPQA</sequence>
<evidence type="ECO:0000313" key="7">
    <source>
        <dbReference type="EMBL" id="EFC87223.1"/>
    </source>
</evidence>
<reference evidence="7 8" key="1">
    <citation type="submission" date="2009-10" db="EMBL/GenBank/DDBJ databases">
        <authorList>
            <person name="Weinstock G."/>
            <person name="Sodergren E."/>
            <person name="Clifton S."/>
            <person name="Fulton L."/>
            <person name="Fulton B."/>
            <person name="Courtney L."/>
            <person name="Fronick C."/>
            <person name="Harrison M."/>
            <person name="Strong C."/>
            <person name="Farmer C."/>
            <person name="Delahaunty K."/>
            <person name="Markovic C."/>
            <person name="Hall O."/>
            <person name="Minx P."/>
            <person name="Tomlinson C."/>
            <person name="Mitreva M."/>
            <person name="Nelson J."/>
            <person name="Hou S."/>
            <person name="Wollam A."/>
            <person name="Pepin K.H."/>
            <person name="Johnson M."/>
            <person name="Bhonagiri V."/>
            <person name="Nash W.E."/>
            <person name="Warren W."/>
            <person name="Chinwalla A."/>
            <person name="Mardis E.R."/>
            <person name="Wilson R.K."/>
        </authorList>
    </citation>
    <scope>NUCLEOTIDE SEQUENCE [LARGE SCALE GENOMIC DNA]</scope>
    <source>
        <strain evidence="8">ATCC 25996 / DSM 4631 / NCTC 10774 / M26</strain>
    </source>
</reference>
<evidence type="ECO:0000256" key="1">
    <source>
        <dbReference type="ARBA" id="ARBA00004370"/>
    </source>
</evidence>
<evidence type="ECO:0000256" key="2">
    <source>
        <dbReference type="ARBA" id="ARBA00022692"/>
    </source>
</evidence>
<dbReference type="InterPro" id="IPR010920">
    <property type="entry name" value="LSM_dom_sf"/>
</dbReference>
<dbReference type="PANTHER" id="PTHR30566:SF27">
    <property type="entry name" value="MECHANOSENSITIVE ION CHANNEL PROTEIN"/>
    <property type="match status" value="1"/>
</dbReference>
<organism evidence="7 8">
    <name type="scientific">Neisseria mucosa (strain ATCC 25996 / DSM 4631 / NCTC 10774 / M26)</name>
    <dbReference type="NCBI Taxonomy" id="546266"/>
    <lineage>
        <taxon>Bacteria</taxon>
        <taxon>Pseudomonadati</taxon>
        <taxon>Pseudomonadota</taxon>
        <taxon>Betaproteobacteria</taxon>
        <taxon>Neisseriales</taxon>
        <taxon>Neisseriaceae</taxon>
        <taxon>Neisseria</taxon>
    </lineage>
</organism>
<evidence type="ECO:0000313" key="8">
    <source>
        <dbReference type="Proteomes" id="UP000003344"/>
    </source>
</evidence>
<dbReference type="InterPro" id="IPR023408">
    <property type="entry name" value="MscS_beta-dom_sf"/>
</dbReference>
<comment type="caution">
    <text evidence="7">The sequence shown here is derived from an EMBL/GenBank/DDBJ whole genome shotgun (WGS) entry which is preliminary data.</text>
</comment>
<dbReference type="SUPFAM" id="SSF50182">
    <property type="entry name" value="Sm-like ribonucleoproteins"/>
    <property type="match status" value="1"/>
</dbReference>
<dbReference type="STRING" id="546266.NEIMUCOT_06377"/>
<feature type="transmembrane region" description="Helical" evidence="5">
    <location>
        <begin position="79"/>
        <end position="97"/>
    </location>
</feature>
<evidence type="ECO:0000256" key="3">
    <source>
        <dbReference type="ARBA" id="ARBA00022989"/>
    </source>
</evidence>
<protein>
    <submittedName>
        <fullName evidence="7">Transporter, small conductance mechanosensitive ion channel MscS family protein</fullName>
    </submittedName>
</protein>
<proteinExistence type="predicted"/>
<dbReference type="eggNOG" id="COG0668">
    <property type="taxonomic scope" value="Bacteria"/>
</dbReference>
<keyword evidence="2 5" id="KW-0812">Transmembrane</keyword>
<feature type="transmembrane region" description="Helical" evidence="5">
    <location>
        <begin position="39"/>
        <end position="58"/>
    </location>
</feature>
<evidence type="ECO:0000256" key="5">
    <source>
        <dbReference type="SAM" id="Phobius"/>
    </source>
</evidence>
<dbReference type="InterPro" id="IPR006685">
    <property type="entry name" value="MscS_channel_2nd"/>
</dbReference>
<dbReference type="GO" id="GO:0016020">
    <property type="term" value="C:membrane"/>
    <property type="evidence" value="ECO:0007669"/>
    <property type="project" value="UniProtKB-SubCell"/>
</dbReference>